<feature type="domain" description="PD-(D/E)XK endonuclease-like" evidence="2">
    <location>
        <begin position="34"/>
        <end position="352"/>
    </location>
</feature>
<evidence type="ECO:0000313" key="4">
    <source>
        <dbReference type="Proteomes" id="UP000258984"/>
    </source>
</evidence>
<keyword evidence="3" id="KW-0378">Hydrolase</keyword>
<evidence type="ECO:0000259" key="2">
    <source>
        <dbReference type="Pfam" id="PF12705"/>
    </source>
</evidence>
<sequence length="401" mass="45648">MPKRLPGGSRTNWTDEKGNTVTELPFVRSSERGAYKSCPQRWYWAYVEKLVPSAVVLGARDFGTGLHLAMAEFYIPGLKRGRDLIETFDEWARQAKNEATATEKGRKNFNEAEFNEECEKIRHALREHMRITNGNPHWEVIANERTFAADIRGKAIAVGTIDLVIRDTKTGKLWIIDWKTSKGFPHPEAYKFNDQGGSYSAIATTILRHLGLIGPQEKIKGMVFVVLRKVLPDERPQNPDGLYCNQPKKDHYIDQLGKELEYEPGELEGMTLKQLQAEALENEVVVYGEVSKNQPMPVIKDYPVERTVKQQSHQLKRLVDDVTVMDMARKGEIPILKAPGSLCPYCDFFQLCEMDESQGDVEGMKQLMFRKRDPYHDHREGAQNSKLSVTADSKLKYEGGT</sequence>
<dbReference type="InterPro" id="IPR038726">
    <property type="entry name" value="PDDEXK_AddAB-type"/>
</dbReference>
<reference evidence="4" key="1">
    <citation type="submission" date="2018-07" db="EMBL/GenBank/DDBJ databases">
        <authorList>
            <person name="Bagnal J.W."/>
            <person name="Maestrello L.C."/>
            <person name="Morgan R.W."/>
            <person name="Weiland H.S."/>
            <person name="Wolyniak M.J."/>
            <person name="Butela K.A."/>
            <person name="Garlena R.A."/>
            <person name="Russell D.A."/>
            <person name="Pope W.H."/>
            <person name="Jacobs-Sera D."/>
            <person name="Hatfull G.F."/>
        </authorList>
    </citation>
    <scope>NUCLEOTIDE SEQUENCE [LARGE SCALE GENOMIC DNA]</scope>
</reference>
<organism evidence="3 4">
    <name type="scientific">Gordonia phage Beyoncage</name>
    <dbReference type="NCBI Taxonomy" id="2283245"/>
    <lineage>
        <taxon>Viruses</taxon>
        <taxon>Duplodnaviria</taxon>
        <taxon>Heunggongvirae</taxon>
        <taxon>Uroviricota</taxon>
        <taxon>Caudoviricetes</taxon>
        <taxon>Terapinvirus</taxon>
        <taxon>Terapinvirus terapin</taxon>
    </lineage>
</organism>
<protein>
    <submittedName>
        <fullName evidence="3">Exonuclease</fullName>
    </submittedName>
</protein>
<dbReference type="InterPro" id="IPR011335">
    <property type="entry name" value="Restrct_endonuc-II-like"/>
</dbReference>
<keyword evidence="3" id="KW-0540">Nuclease</keyword>
<proteinExistence type="predicted"/>
<dbReference type="GO" id="GO:0004527">
    <property type="term" value="F:exonuclease activity"/>
    <property type="evidence" value="ECO:0007669"/>
    <property type="project" value="UniProtKB-KW"/>
</dbReference>
<evidence type="ECO:0000313" key="3">
    <source>
        <dbReference type="EMBL" id="AXH67765.1"/>
    </source>
</evidence>
<dbReference type="EMBL" id="MH576972">
    <property type="protein sequence ID" value="AXH67765.1"/>
    <property type="molecule type" value="Genomic_DNA"/>
</dbReference>
<dbReference type="Gene3D" id="3.90.320.10">
    <property type="match status" value="1"/>
</dbReference>
<name>A0A345MB94_9CAUD</name>
<feature type="compositionally biased region" description="Polar residues" evidence="1">
    <location>
        <begin position="382"/>
        <end position="391"/>
    </location>
</feature>
<dbReference type="SUPFAM" id="SSF52980">
    <property type="entry name" value="Restriction endonuclease-like"/>
    <property type="match status" value="1"/>
</dbReference>
<gene>
    <name evidence="3" type="primary">54</name>
    <name evidence="3" type="ORF">SEA_BEYONCAGE_54</name>
</gene>
<dbReference type="Pfam" id="PF12705">
    <property type="entry name" value="PDDEXK_1"/>
    <property type="match status" value="1"/>
</dbReference>
<keyword evidence="3" id="KW-0269">Exonuclease</keyword>
<dbReference type="InterPro" id="IPR011604">
    <property type="entry name" value="PDDEXK-like_dom_sf"/>
</dbReference>
<evidence type="ECO:0000256" key="1">
    <source>
        <dbReference type="SAM" id="MobiDB-lite"/>
    </source>
</evidence>
<dbReference type="Proteomes" id="UP000258984">
    <property type="component" value="Segment"/>
</dbReference>
<feature type="region of interest" description="Disordered" evidence="1">
    <location>
        <begin position="375"/>
        <end position="401"/>
    </location>
</feature>
<accession>A0A345MB94</accession>